<dbReference type="PROSITE" id="PS00775">
    <property type="entry name" value="GLYCOSYL_HYDROL_F3"/>
    <property type="match status" value="1"/>
</dbReference>
<dbReference type="RefSeq" id="WP_169491577.1">
    <property type="nucleotide sequence ID" value="NZ_JABBGM010000001.1"/>
</dbReference>
<dbReference type="InterPro" id="IPR019800">
    <property type="entry name" value="Glyco_hydro_3_AS"/>
</dbReference>
<keyword evidence="4 5" id="KW-0326">Glycosidase</keyword>
<dbReference type="SUPFAM" id="SSF52279">
    <property type="entry name" value="Beta-D-glucan exohydrolase, C-terminal domain"/>
    <property type="match status" value="1"/>
</dbReference>
<evidence type="ECO:0000259" key="6">
    <source>
        <dbReference type="PROSITE" id="PS51820"/>
    </source>
</evidence>
<dbReference type="PROSITE" id="PS51820">
    <property type="entry name" value="PA14"/>
    <property type="match status" value="1"/>
</dbReference>
<dbReference type="PANTHER" id="PTHR42715">
    <property type="entry name" value="BETA-GLUCOSIDASE"/>
    <property type="match status" value="1"/>
</dbReference>
<evidence type="ECO:0000313" key="8">
    <source>
        <dbReference type="Proteomes" id="UP000583556"/>
    </source>
</evidence>
<organism evidence="7 8">
    <name type="scientific">Novosphingobium olei</name>
    <dbReference type="NCBI Taxonomy" id="2728851"/>
    <lineage>
        <taxon>Bacteria</taxon>
        <taxon>Pseudomonadati</taxon>
        <taxon>Pseudomonadota</taxon>
        <taxon>Alphaproteobacteria</taxon>
        <taxon>Sphingomonadales</taxon>
        <taxon>Sphingomonadaceae</taxon>
        <taxon>Novosphingobium</taxon>
    </lineage>
</organism>
<dbReference type="SUPFAM" id="SSF51445">
    <property type="entry name" value="(Trans)glycosidases"/>
    <property type="match status" value="1"/>
</dbReference>
<dbReference type="Pfam" id="PF07691">
    <property type="entry name" value="PA14"/>
    <property type="match status" value="1"/>
</dbReference>
<dbReference type="Proteomes" id="UP000583556">
    <property type="component" value="Unassembled WGS sequence"/>
</dbReference>
<comment type="caution">
    <text evidence="7">The sequence shown here is derived from an EMBL/GenBank/DDBJ whole genome shotgun (WGS) entry which is preliminary data.</text>
</comment>
<dbReference type="EMBL" id="JABBGM010000001">
    <property type="protein sequence ID" value="NML92319.1"/>
    <property type="molecule type" value="Genomic_DNA"/>
</dbReference>
<dbReference type="InterPro" id="IPR002772">
    <property type="entry name" value="Glyco_hydro_3_C"/>
</dbReference>
<dbReference type="Gene3D" id="3.20.20.300">
    <property type="entry name" value="Glycoside hydrolase, family 3, N-terminal domain"/>
    <property type="match status" value="1"/>
</dbReference>
<dbReference type="Pfam" id="PF01915">
    <property type="entry name" value="Glyco_hydro_3_C"/>
    <property type="match status" value="1"/>
</dbReference>
<proteinExistence type="inferred from homology"/>
<dbReference type="InterPro" id="IPR037524">
    <property type="entry name" value="PA14/GLEYA"/>
</dbReference>
<keyword evidence="2 5" id="KW-0378">Hydrolase</keyword>
<name>A0A7Y0G8Y9_9SPHN</name>
<dbReference type="InterPro" id="IPR001764">
    <property type="entry name" value="Glyco_hydro_3_N"/>
</dbReference>
<feature type="domain" description="PA14" evidence="6">
    <location>
        <begin position="381"/>
        <end position="530"/>
    </location>
</feature>
<evidence type="ECO:0000256" key="4">
    <source>
        <dbReference type="ARBA" id="ARBA00023295"/>
    </source>
</evidence>
<evidence type="ECO:0000313" key="7">
    <source>
        <dbReference type="EMBL" id="NML92319.1"/>
    </source>
</evidence>
<dbReference type="PRINTS" id="PR00133">
    <property type="entry name" value="GLHYDRLASE3"/>
</dbReference>
<dbReference type="Gene3D" id="3.40.50.1700">
    <property type="entry name" value="Glycoside hydrolase family 3 C-terminal domain"/>
    <property type="match status" value="1"/>
</dbReference>
<keyword evidence="8" id="KW-1185">Reference proteome</keyword>
<dbReference type="AlphaFoldDB" id="A0A7Y0G8Y9"/>
<evidence type="ECO:0000256" key="5">
    <source>
        <dbReference type="RuleBase" id="RU361161"/>
    </source>
</evidence>
<sequence>MTLSLEEQARLTAGATMWTTGAVPELGLREVAMADGPMGVASGRIDERDVSILTPAPVSLGASWDLDLLERVGALVGNDAIGRGVDALLAPNVNLARSPNAGRAFEYYSEDPLLAGLCGAAWTRGIQSTGTGAVAKHFVCNDSETERDTLNAVIDERTLRQVYLLPFELCCEAGCGGIMTAYNRVNGDWCAEASEPLRIVREEWRYDGVLMSDFFATHSTAPTLNAGLDLEMPGPARFLGAKAADAVASGEVPAERLADAADRVMRFARRFGGAKTPADLDADDMLTEAAAAGMVLLRNDGLLPLASDLATIAVIGPNATAPCYQGGTFARIAVTPDAPTPLQALETAFAGRATILHEPGVDPQPRLPSLPVAPMVDLGDGCSDGMTVEYFAGHDIAAEPLTRETRATNSLVWFHGVHEQARFNEAGAVRARGWYVAAASGLHRFYVGATGPVSLSVDGVPIVVRQEQPAASDIMGVLKAGDAAHADLALEAGQRVAVDVVFRFAPARAQGLWYGVRAPDTPDAMLARAVEAARKADAVVLMLGETADASVESKDRADTRLDSGQLRLAAAVLAANPRTAIVVNVGHAFDANFATDAAALLVAWYPGQAFGTALTDVLLGTREPGGRLPVTLAREEADYPAFDLKPAPGGDLAYNERLLLGYRGLRARGTAALFPFGAGQGYTTFALGQPRVEGGLIHVPVTNTGARMGAEVVQAYLVDSPFALVGHARITLAPGESGEVALRPHQHILRDIAAQDGIAIRIGRSAEDEAFIVDFPAA</sequence>
<comment type="similarity">
    <text evidence="1 5">Belongs to the glycosyl hydrolase 3 family.</text>
</comment>
<dbReference type="GO" id="GO:0004553">
    <property type="term" value="F:hydrolase activity, hydrolyzing O-glycosyl compounds"/>
    <property type="evidence" value="ECO:0007669"/>
    <property type="project" value="InterPro"/>
</dbReference>
<dbReference type="PANTHER" id="PTHR42715:SF10">
    <property type="entry name" value="BETA-GLUCOSIDASE"/>
    <property type="match status" value="1"/>
</dbReference>
<dbReference type="InterPro" id="IPR036881">
    <property type="entry name" value="Glyco_hydro_3_C_sf"/>
</dbReference>
<dbReference type="GO" id="GO:0005975">
    <property type="term" value="P:carbohydrate metabolic process"/>
    <property type="evidence" value="ECO:0007669"/>
    <property type="project" value="InterPro"/>
</dbReference>
<gene>
    <name evidence="7" type="ORF">HHL27_01370</name>
</gene>
<dbReference type="Gene3D" id="2.60.120.260">
    <property type="entry name" value="Galactose-binding domain-like"/>
    <property type="match status" value="1"/>
</dbReference>
<dbReference type="InterPro" id="IPR013783">
    <property type="entry name" value="Ig-like_fold"/>
</dbReference>
<evidence type="ECO:0000256" key="1">
    <source>
        <dbReference type="ARBA" id="ARBA00005336"/>
    </source>
</evidence>
<dbReference type="Pfam" id="PF00933">
    <property type="entry name" value="Glyco_hydro_3"/>
    <property type="match status" value="1"/>
</dbReference>
<keyword evidence="3" id="KW-0119">Carbohydrate metabolism</keyword>
<dbReference type="InterPro" id="IPR036962">
    <property type="entry name" value="Glyco_hydro_3_N_sf"/>
</dbReference>
<dbReference type="InterPro" id="IPR017853">
    <property type="entry name" value="GH"/>
</dbReference>
<evidence type="ECO:0000256" key="2">
    <source>
        <dbReference type="ARBA" id="ARBA00022801"/>
    </source>
</evidence>
<dbReference type="Gene3D" id="2.60.40.10">
    <property type="entry name" value="Immunoglobulins"/>
    <property type="match status" value="1"/>
</dbReference>
<accession>A0A7Y0G8Y9</accession>
<dbReference type="InterPro" id="IPR011658">
    <property type="entry name" value="PA14_dom"/>
</dbReference>
<protein>
    <submittedName>
        <fullName evidence="7">Glycoside hydrolase family 3 protein</fullName>
    </submittedName>
</protein>
<reference evidence="7 8" key="1">
    <citation type="submission" date="2020-04" db="EMBL/GenBank/DDBJ databases">
        <title>Novosphingobium sp. TW-4 isolated from soil.</title>
        <authorList>
            <person name="Dahal R.H."/>
            <person name="Chaudhary D.K."/>
        </authorList>
    </citation>
    <scope>NUCLEOTIDE SEQUENCE [LARGE SCALE GENOMIC DNA]</scope>
    <source>
        <strain evidence="7 8">TW-4</strain>
    </source>
</reference>
<evidence type="ECO:0000256" key="3">
    <source>
        <dbReference type="ARBA" id="ARBA00023277"/>
    </source>
</evidence>
<dbReference type="InterPro" id="IPR050288">
    <property type="entry name" value="Cellulose_deg_GH3"/>
</dbReference>